<name>A0A162JNR2_CORFA</name>
<keyword evidence="2" id="KW-1185">Reference proteome</keyword>
<comment type="caution">
    <text evidence="1">The sequence shown here is derived from an EMBL/GenBank/DDBJ whole genome shotgun (WGS) entry which is preliminary data.</text>
</comment>
<dbReference type="EMBL" id="AZHB01000003">
    <property type="protein sequence ID" value="OAA71582.1"/>
    <property type="molecule type" value="Genomic_DNA"/>
</dbReference>
<proteinExistence type="predicted"/>
<evidence type="ECO:0000313" key="2">
    <source>
        <dbReference type="Proteomes" id="UP000076744"/>
    </source>
</evidence>
<protein>
    <submittedName>
        <fullName evidence="1">Uncharacterized protein</fullName>
    </submittedName>
</protein>
<dbReference type="OrthoDB" id="4456803at2759"/>
<reference evidence="1 2" key="1">
    <citation type="journal article" date="2016" name="Genome Biol. Evol.">
        <title>Divergent and convergent evolution of fungal pathogenicity.</title>
        <authorList>
            <person name="Shang Y."/>
            <person name="Xiao G."/>
            <person name="Zheng P."/>
            <person name="Cen K."/>
            <person name="Zhan S."/>
            <person name="Wang C."/>
        </authorList>
    </citation>
    <scope>NUCLEOTIDE SEQUENCE [LARGE SCALE GENOMIC DNA]</scope>
    <source>
        <strain evidence="1 2">ARSEF 2679</strain>
    </source>
</reference>
<dbReference type="RefSeq" id="XP_018707463.1">
    <property type="nucleotide sequence ID" value="XM_018845740.1"/>
</dbReference>
<dbReference type="AlphaFoldDB" id="A0A162JNR2"/>
<accession>A0A162JNR2</accession>
<sequence length="165" mass="18637">MADNFFSLVRTRDQDALDEWNTQPPVQDYDTGFKGASDHELRNLVQPLIDRATQGKSTSITTGWIAALDDKSEAQAAVVMHYCYPQEDWGDEPIVGRGKVSDGVIWWKWRVPFKAAWTVCNDIDSIGIDAIELYSRLEYQDADGVLQTEMPEKIIQGEIEDPNGQ</sequence>
<evidence type="ECO:0000313" key="1">
    <source>
        <dbReference type="EMBL" id="OAA71582.1"/>
    </source>
</evidence>
<dbReference type="GeneID" id="30018425"/>
<organism evidence="1 2">
    <name type="scientific">Cordyceps fumosorosea (strain ARSEF 2679)</name>
    <name type="common">Isaria fumosorosea</name>
    <dbReference type="NCBI Taxonomy" id="1081104"/>
    <lineage>
        <taxon>Eukaryota</taxon>
        <taxon>Fungi</taxon>
        <taxon>Dikarya</taxon>
        <taxon>Ascomycota</taxon>
        <taxon>Pezizomycotina</taxon>
        <taxon>Sordariomycetes</taxon>
        <taxon>Hypocreomycetidae</taxon>
        <taxon>Hypocreales</taxon>
        <taxon>Cordycipitaceae</taxon>
        <taxon>Cordyceps</taxon>
    </lineage>
</organism>
<gene>
    <name evidence="1" type="ORF">ISF_02133</name>
</gene>
<dbReference type="Proteomes" id="UP000076744">
    <property type="component" value="Unassembled WGS sequence"/>
</dbReference>